<dbReference type="EMBL" id="RIAX01000006">
    <property type="protein sequence ID" value="RNF39371.1"/>
    <property type="molecule type" value="Genomic_DNA"/>
</dbReference>
<dbReference type="Proteomes" id="UP000275473">
    <property type="component" value="Unassembled WGS sequence"/>
</dbReference>
<evidence type="ECO:0000313" key="3">
    <source>
        <dbReference type="Proteomes" id="UP000275473"/>
    </source>
</evidence>
<feature type="transmembrane region" description="Helical" evidence="1">
    <location>
        <begin position="7"/>
        <end position="28"/>
    </location>
</feature>
<dbReference type="AlphaFoldDB" id="A0A3M8P7G4"/>
<dbReference type="OrthoDB" id="2386786at2"/>
<dbReference type="PANTHER" id="PTHR36842">
    <property type="entry name" value="PROTEIN TOLB HOMOLOG"/>
    <property type="match status" value="1"/>
</dbReference>
<dbReference type="SUPFAM" id="SSF82171">
    <property type="entry name" value="DPP6 N-terminal domain-like"/>
    <property type="match status" value="1"/>
</dbReference>
<keyword evidence="1" id="KW-0472">Membrane</keyword>
<gene>
    <name evidence="2" type="ORF">EEX84_09810</name>
</gene>
<keyword evidence="1" id="KW-1133">Transmembrane helix</keyword>
<evidence type="ECO:0000256" key="1">
    <source>
        <dbReference type="SAM" id="Phobius"/>
    </source>
</evidence>
<dbReference type="Gene3D" id="2.120.10.30">
    <property type="entry name" value="TolB, C-terminal domain"/>
    <property type="match status" value="2"/>
</dbReference>
<dbReference type="InterPro" id="IPR011042">
    <property type="entry name" value="6-blade_b-propeller_TolB-like"/>
</dbReference>
<comment type="caution">
    <text evidence="2">The sequence shown here is derived from an EMBL/GenBank/DDBJ whole genome shotgun (WGS) entry which is preliminary data.</text>
</comment>
<sequence length="351" mass="39515">MKRKKILLWIVAIVAVIVSGLTVLGMVFSTSEEEKLTGMSGFFDISAQGTIAYVSYTEGKPEIQLVHPGQSVQSKAVELENDQVILDPTFSTDGSSLAYISTNKNPEEELKSTVHQLNLQTKEDQELFSAGSAITEIEFSPTDGSLFYLNAAVFTNYSPITGKRPHDFDIHEYNFEQNEHMQHTDLKKYSMDSLTIGEDGEVVYVQMPDDAAVETAEDSFEVVQRIFEIPLEDPESLRPIIIEPEREMGVFDFAIVPGGDEIIYQAVSNADEGGTFQYELYKYDRETQEDQQLTDLQEYADRPVIHPETGEVYFIVDMNFAGRATDYHLYKMNMEGSEVEEVSLPERGSSQ</sequence>
<reference evidence="2 3" key="1">
    <citation type="journal article" date="2018" name="Int. J. Syst. Evol. Microbiol.">
        <title>Planococcus salinus sp. nov., a moderately halophilic bacterium isolated from a saline-alkali soil.</title>
        <authorList>
            <person name="Gan L."/>
        </authorList>
    </citation>
    <scope>NUCLEOTIDE SEQUENCE [LARGE SCALE GENOMIC DNA]</scope>
    <source>
        <strain evidence="2 3">LCB217</strain>
    </source>
</reference>
<dbReference type="RefSeq" id="WP_123165462.1">
    <property type="nucleotide sequence ID" value="NZ_RIAX01000006.1"/>
</dbReference>
<proteinExistence type="predicted"/>
<keyword evidence="3" id="KW-1185">Reference proteome</keyword>
<dbReference type="PANTHER" id="PTHR36842:SF1">
    <property type="entry name" value="PROTEIN TOLB"/>
    <property type="match status" value="1"/>
</dbReference>
<name>A0A3M8P7G4_9BACL</name>
<evidence type="ECO:0000313" key="2">
    <source>
        <dbReference type="EMBL" id="RNF39371.1"/>
    </source>
</evidence>
<organism evidence="2 3">
    <name type="scientific">Planococcus salinus</name>
    <dbReference type="NCBI Taxonomy" id="1848460"/>
    <lineage>
        <taxon>Bacteria</taxon>
        <taxon>Bacillati</taxon>
        <taxon>Bacillota</taxon>
        <taxon>Bacilli</taxon>
        <taxon>Bacillales</taxon>
        <taxon>Caryophanaceae</taxon>
        <taxon>Planococcus</taxon>
    </lineage>
</organism>
<protein>
    <submittedName>
        <fullName evidence="2">Uncharacterized protein</fullName>
    </submittedName>
</protein>
<keyword evidence="1" id="KW-0812">Transmembrane</keyword>
<accession>A0A3M8P7G4</accession>